<keyword evidence="2" id="KW-1185">Reference proteome</keyword>
<dbReference type="Proteomes" id="UP000184036">
    <property type="component" value="Unassembled WGS sequence"/>
</dbReference>
<organism evidence="1 2">
    <name type="scientific">Flavobacterium segetis</name>
    <dbReference type="NCBI Taxonomy" id="271157"/>
    <lineage>
        <taxon>Bacteria</taxon>
        <taxon>Pseudomonadati</taxon>
        <taxon>Bacteroidota</taxon>
        <taxon>Flavobacteriia</taxon>
        <taxon>Flavobacteriales</taxon>
        <taxon>Flavobacteriaceae</taxon>
        <taxon>Flavobacterium</taxon>
    </lineage>
</organism>
<reference evidence="2" key="1">
    <citation type="submission" date="2016-11" db="EMBL/GenBank/DDBJ databases">
        <authorList>
            <person name="Varghese N."/>
            <person name="Submissions S."/>
        </authorList>
    </citation>
    <scope>NUCLEOTIDE SEQUENCE [LARGE SCALE GENOMIC DNA]</scope>
    <source>
        <strain evidence="2">DSM 19741</strain>
    </source>
</reference>
<evidence type="ECO:0000313" key="2">
    <source>
        <dbReference type="Proteomes" id="UP000184036"/>
    </source>
</evidence>
<accession>A0A1M5J8F5</accession>
<dbReference type="AlphaFoldDB" id="A0A1M5J8F5"/>
<dbReference type="Gene3D" id="1.25.40.390">
    <property type="match status" value="1"/>
</dbReference>
<dbReference type="SUPFAM" id="SSF48452">
    <property type="entry name" value="TPR-like"/>
    <property type="match status" value="1"/>
</dbReference>
<name>A0A1M5J8F5_9FLAO</name>
<dbReference type="OrthoDB" id="630434at2"/>
<dbReference type="InterPro" id="IPR011990">
    <property type="entry name" value="TPR-like_helical_dom_sf"/>
</dbReference>
<protein>
    <submittedName>
        <fullName evidence="1">SusD family protein</fullName>
    </submittedName>
</protein>
<dbReference type="GO" id="GO:0009279">
    <property type="term" value="C:cell outer membrane"/>
    <property type="evidence" value="ECO:0007669"/>
    <property type="project" value="UniProtKB-SubCell"/>
</dbReference>
<gene>
    <name evidence="1" type="ORF">SAMN05444396_11015</name>
</gene>
<sequence>MDRFFTLKRLGLSMVRNAVEGDYADGTGTKVETTALTVPAGNFKWQMPISQFAIDLNSNLQQNPGY</sequence>
<dbReference type="STRING" id="271157.SAMN05444396_11015"/>
<dbReference type="EMBL" id="FQWE01000010">
    <property type="protein sequence ID" value="SHG36896.1"/>
    <property type="molecule type" value="Genomic_DNA"/>
</dbReference>
<proteinExistence type="predicted"/>
<evidence type="ECO:0000313" key="1">
    <source>
        <dbReference type="EMBL" id="SHG36896.1"/>
    </source>
</evidence>